<dbReference type="GeneTree" id="ENSGT00940000162986"/>
<dbReference type="SUPFAM" id="SSF52540">
    <property type="entry name" value="P-loop containing nucleoside triphosphate hydrolases"/>
    <property type="match status" value="1"/>
</dbReference>
<dbReference type="GO" id="GO:0018146">
    <property type="term" value="P:keratan sulfate proteoglycan biosynthetic process"/>
    <property type="evidence" value="ECO:0000318"/>
    <property type="project" value="GO_Central"/>
</dbReference>
<dbReference type="GO" id="GO:0006044">
    <property type="term" value="P:N-acetylglucosamine metabolic process"/>
    <property type="evidence" value="ECO:0000318"/>
    <property type="project" value="GO_Central"/>
</dbReference>
<evidence type="ECO:0000256" key="10">
    <source>
        <dbReference type="ARBA" id="ARBA00023277"/>
    </source>
</evidence>
<accession>A0A8V0Y1L5</accession>
<keyword evidence="7" id="KW-0333">Golgi apparatus</keyword>
<proteinExistence type="inferred from homology"/>
<feature type="transmembrane region" description="Helical" evidence="13">
    <location>
        <begin position="105"/>
        <end position="128"/>
    </location>
</feature>
<keyword evidence="8 13" id="KW-0472">Membrane</keyword>
<evidence type="ECO:0000256" key="5">
    <source>
        <dbReference type="ARBA" id="ARBA00022968"/>
    </source>
</evidence>
<evidence type="ECO:0000256" key="3">
    <source>
        <dbReference type="ARBA" id="ARBA00022679"/>
    </source>
</evidence>
<dbReference type="OrthoDB" id="6138663at2759"/>
<evidence type="ECO:0000256" key="11">
    <source>
        <dbReference type="RuleBase" id="RU361155"/>
    </source>
</evidence>
<evidence type="ECO:0000313" key="15">
    <source>
        <dbReference type="Ensembl" id="ENSGALP00010012206.1"/>
    </source>
</evidence>
<dbReference type="PANTHER" id="PTHR10704">
    <property type="entry name" value="CARBOHYDRATE SULFOTRANSFERASE"/>
    <property type="match status" value="1"/>
</dbReference>
<feature type="region of interest" description="Disordered" evidence="12">
    <location>
        <begin position="1"/>
        <end position="20"/>
    </location>
</feature>
<reference evidence="15" key="3">
    <citation type="submission" date="2025-09" db="UniProtKB">
        <authorList>
            <consortium name="Ensembl"/>
        </authorList>
    </citation>
    <scope>IDENTIFICATION</scope>
    <source>
        <strain evidence="15">broiler</strain>
    </source>
</reference>
<dbReference type="GO" id="GO:0000139">
    <property type="term" value="C:Golgi membrane"/>
    <property type="evidence" value="ECO:0007669"/>
    <property type="project" value="UniProtKB-SubCell"/>
</dbReference>
<dbReference type="FunFam" id="3.40.50.300:FF:000703">
    <property type="entry name" value="Sulfotransferase"/>
    <property type="match status" value="1"/>
</dbReference>
<comment type="similarity">
    <text evidence="2">Belongs to the sulfotransferase 1 family. Gal/GlcNAc/GalNAc subfamily.</text>
</comment>
<dbReference type="GO" id="GO:0005802">
    <property type="term" value="C:trans-Golgi network"/>
    <property type="evidence" value="ECO:0000318"/>
    <property type="project" value="GO_Central"/>
</dbReference>
<dbReference type="Pfam" id="PF00685">
    <property type="entry name" value="Sulfotransfer_1"/>
    <property type="match status" value="1"/>
</dbReference>
<dbReference type="AlphaFoldDB" id="A0A8V0Y1L5"/>
<feature type="domain" description="Sulfotransferase" evidence="14">
    <location>
        <begin position="203"/>
        <end position="511"/>
    </location>
</feature>
<evidence type="ECO:0000256" key="6">
    <source>
        <dbReference type="ARBA" id="ARBA00022989"/>
    </source>
</evidence>
<reference evidence="15" key="2">
    <citation type="submission" date="2025-08" db="UniProtKB">
        <authorList>
            <consortium name="Ensembl"/>
        </authorList>
    </citation>
    <scope>IDENTIFICATION</scope>
    <source>
        <strain evidence="15">broiler</strain>
    </source>
</reference>
<keyword evidence="5" id="KW-0735">Signal-anchor</keyword>
<evidence type="ECO:0000256" key="13">
    <source>
        <dbReference type="SAM" id="Phobius"/>
    </source>
</evidence>
<dbReference type="InterPro" id="IPR027417">
    <property type="entry name" value="P-loop_NTPase"/>
</dbReference>
<evidence type="ECO:0000313" key="16">
    <source>
        <dbReference type="Proteomes" id="UP000000539"/>
    </source>
</evidence>
<keyword evidence="16" id="KW-1185">Reference proteome</keyword>
<name>A0A8V0Y1L5_CHICK</name>
<evidence type="ECO:0000256" key="8">
    <source>
        <dbReference type="ARBA" id="ARBA00023136"/>
    </source>
</evidence>
<keyword evidence="9" id="KW-0325">Glycoprotein</keyword>
<dbReference type="EC" id="2.8.2.-" evidence="11"/>
<evidence type="ECO:0000256" key="9">
    <source>
        <dbReference type="ARBA" id="ARBA00023180"/>
    </source>
</evidence>
<dbReference type="InterPro" id="IPR000863">
    <property type="entry name" value="Sulfotransferase_dom"/>
</dbReference>
<protein>
    <recommendedName>
        <fullName evidence="11">Sulfotransferase</fullName>
        <ecNumber evidence="11">2.8.2.-</ecNumber>
    </recommendedName>
</protein>
<dbReference type="Gene3D" id="3.40.50.300">
    <property type="entry name" value="P-loop containing nucleotide triphosphate hydrolases"/>
    <property type="match status" value="1"/>
</dbReference>
<keyword evidence="4 13" id="KW-0812">Transmembrane</keyword>
<sequence length="552" mass="62805">MLRSRGGSAPSRAPPAAVAPRPRLKAAHCLRRELGSASVPEGGGEVRPTGRGSQGDFCWVRWRRLASFSLSGGTSLLSNPAVGFKAARAGEPAVLPEAGPGLVPASGAVLVPAVLWRWWFLLLLLFFFKSHWRTWLFERRRFRSLELDGEVSFFNCLVRMARIRISSTIITLLVMVQTGFLLFMYTRYNSFTPHSEEKSSQVHILILSSWRSGSSFVGQLFSQHPSVFYLMEPAWHVWVTMYQNSAKVLHMAVRDLVRSVFLCDMSVFDAYMPWKRNLSDLFQWAVSRALCSAPACDSFQRTDVTSEMACKTLCGRYPFSKVEEACKTYSHVVIKEVRFFDLKVLYPLLTDPSLNLKIIHLVRDPRAVVKSREQSVKALARDNGIVLSTNGTKVEDSKYKVMQEICRSHVQIYETATLKPPSFLKDRYLMIRFEDLVRDPLSEISEMYKFADLSLTPTLKSWVYNITHGQGPGKKKEAFKITSRDAVNVSQAWRNVLSFQKIKKIQEVCKGAINMLGYQLVDSEKEQRDLSLDLVLPRRQNQFSWSSFNPKN</sequence>
<evidence type="ECO:0000259" key="14">
    <source>
        <dbReference type="Pfam" id="PF00685"/>
    </source>
</evidence>
<keyword evidence="10" id="KW-0119">Carbohydrate metabolism</keyword>
<dbReference type="InterPro" id="IPR051135">
    <property type="entry name" value="Gal/GlcNAc/GalNAc_ST"/>
</dbReference>
<evidence type="ECO:0000256" key="2">
    <source>
        <dbReference type="ARBA" id="ARBA00005530"/>
    </source>
</evidence>
<reference evidence="15" key="1">
    <citation type="submission" date="2020-11" db="EMBL/GenBank/DDBJ databases">
        <title>Gallus gallus (Chicken) genome, bGalGal1, GRCg7b, maternal haplotype autosomes + Z &amp; W.</title>
        <authorList>
            <person name="Warren W."/>
            <person name="Formenti G."/>
            <person name="Fedrigo O."/>
            <person name="Haase B."/>
            <person name="Mountcastle J."/>
            <person name="Balacco J."/>
            <person name="Tracey A."/>
            <person name="Schneider V."/>
            <person name="Okimoto R."/>
            <person name="Cheng H."/>
            <person name="Hawken R."/>
            <person name="Howe K."/>
            <person name="Jarvis E.D."/>
        </authorList>
    </citation>
    <scope>NUCLEOTIDE SEQUENCE [LARGE SCALE GENOMIC DNA]</scope>
    <source>
        <strain evidence="15">Broiler</strain>
    </source>
</reference>
<feature type="transmembrane region" description="Helical" evidence="13">
    <location>
        <begin position="169"/>
        <end position="188"/>
    </location>
</feature>
<dbReference type="Ensembl" id="ENSGALT00010021426.1">
    <property type="protein sequence ID" value="ENSGALP00010012206.1"/>
    <property type="gene ID" value="ENSGALG00010008997.1"/>
</dbReference>
<evidence type="ECO:0000256" key="4">
    <source>
        <dbReference type="ARBA" id="ARBA00022692"/>
    </source>
</evidence>
<dbReference type="PANTHER" id="PTHR10704:SF4">
    <property type="entry name" value="CARBOHYDRATE SULFOTRANSFERASE 6"/>
    <property type="match status" value="1"/>
</dbReference>
<dbReference type="GO" id="GO:0006790">
    <property type="term" value="P:sulfur compound metabolic process"/>
    <property type="evidence" value="ECO:0000318"/>
    <property type="project" value="GO_Central"/>
</dbReference>
<evidence type="ECO:0000256" key="7">
    <source>
        <dbReference type="ARBA" id="ARBA00023034"/>
    </source>
</evidence>
<evidence type="ECO:0000256" key="1">
    <source>
        <dbReference type="ARBA" id="ARBA00004323"/>
    </source>
</evidence>
<gene>
    <name evidence="15" type="primary">CHST6</name>
</gene>
<organism evidence="15 16">
    <name type="scientific">Gallus gallus</name>
    <name type="common">Chicken</name>
    <dbReference type="NCBI Taxonomy" id="9031"/>
    <lineage>
        <taxon>Eukaryota</taxon>
        <taxon>Metazoa</taxon>
        <taxon>Chordata</taxon>
        <taxon>Craniata</taxon>
        <taxon>Vertebrata</taxon>
        <taxon>Euteleostomi</taxon>
        <taxon>Archelosauria</taxon>
        <taxon>Archosauria</taxon>
        <taxon>Dinosauria</taxon>
        <taxon>Saurischia</taxon>
        <taxon>Theropoda</taxon>
        <taxon>Coelurosauria</taxon>
        <taxon>Aves</taxon>
        <taxon>Neognathae</taxon>
        <taxon>Galloanserae</taxon>
        <taxon>Galliformes</taxon>
        <taxon>Phasianidae</taxon>
        <taxon>Phasianinae</taxon>
        <taxon>Gallus</taxon>
    </lineage>
</organism>
<dbReference type="GO" id="GO:0001517">
    <property type="term" value="F:N-acetylglucosamine 6-O-sulfotransferase activity"/>
    <property type="evidence" value="ECO:0000318"/>
    <property type="project" value="GO_Central"/>
</dbReference>
<comment type="subcellular location">
    <subcellularLocation>
        <location evidence="1">Golgi apparatus membrane</location>
        <topology evidence="1">Single-pass type II membrane protein</topology>
    </subcellularLocation>
</comment>
<keyword evidence="3 11" id="KW-0808">Transferase</keyword>
<dbReference type="FunCoup" id="A0A8V0Y1L5">
    <property type="interactions" value="32"/>
</dbReference>
<dbReference type="Proteomes" id="UP000000539">
    <property type="component" value="Chromosome 11"/>
</dbReference>
<evidence type="ECO:0000256" key="12">
    <source>
        <dbReference type="SAM" id="MobiDB-lite"/>
    </source>
</evidence>
<keyword evidence="6 13" id="KW-1133">Transmembrane helix</keyword>